<sequence length="329" mass="36599">MQDVPNLVYFPDTRPGISRRRAGRGFSYRAPDGTRIENRRERARLDALAVPPAYEQVWICPEADGHLQATGRDARSRKQYRYHEAWTAFRAQKKYGDLARFGAALPRIRRRISEDLGGEAGERRVATAAVLAMIDRLSLRVGNRDYAAENGTYGATTLRPRHVALTPDALTLNYRGKGGLRIKRHLKDRRLAQVLHQLDDLPGATLVTWLDDDGKAHEVTSAEVNEFLAEISGQDGFTAKTFRTWNGSAAAMEAALEEESLTIKRMADAAAARLGNTPAIARNSYIHPEVIALADWEAEARRDLAAAGSTRRGLRRAERALLHLLDPEA</sequence>
<keyword evidence="6 9" id="KW-0413">Isomerase</keyword>
<evidence type="ECO:0000259" key="7">
    <source>
        <dbReference type="Pfam" id="PF01028"/>
    </source>
</evidence>
<evidence type="ECO:0000256" key="4">
    <source>
        <dbReference type="ARBA" id="ARBA00023029"/>
    </source>
</evidence>
<dbReference type="Proteomes" id="UP000248916">
    <property type="component" value="Unassembled WGS sequence"/>
</dbReference>
<keyword evidence="5" id="KW-0238">DNA-binding</keyword>
<dbReference type="InterPro" id="IPR011010">
    <property type="entry name" value="DNA_brk_join_enz"/>
</dbReference>
<dbReference type="RefSeq" id="WP_111538809.1">
    <property type="nucleotide sequence ID" value="NZ_QKZL01000028.1"/>
</dbReference>
<dbReference type="Pfam" id="PF21338">
    <property type="entry name" value="Top1B_N_bact"/>
    <property type="match status" value="1"/>
</dbReference>
<evidence type="ECO:0000259" key="8">
    <source>
        <dbReference type="Pfam" id="PF21338"/>
    </source>
</evidence>
<dbReference type="SUPFAM" id="SSF55869">
    <property type="entry name" value="DNA topoisomerase I domain"/>
    <property type="match status" value="1"/>
</dbReference>
<keyword evidence="10" id="KW-1185">Reference proteome</keyword>
<dbReference type="PROSITE" id="PS52038">
    <property type="entry name" value="TOPO_IB_2"/>
    <property type="match status" value="1"/>
</dbReference>
<organism evidence="9 10">
    <name type="scientific">Palleronia aestuarii</name>
    <dbReference type="NCBI Taxonomy" id="568105"/>
    <lineage>
        <taxon>Bacteria</taxon>
        <taxon>Pseudomonadati</taxon>
        <taxon>Pseudomonadota</taxon>
        <taxon>Alphaproteobacteria</taxon>
        <taxon>Rhodobacterales</taxon>
        <taxon>Roseobacteraceae</taxon>
        <taxon>Palleronia</taxon>
    </lineage>
</organism>
<dbReference type="AlphaFoldDB" id="A0A2W7NFA6"/>
<dbReference type="PANTHER" id="PTHR10290:SF3">
    <property type="entry name" value="DNA TOPOISOMERASE 1"/>
    <property type="match status" value="1"/>
</dbReference>
<evidence type="ECO:0000256" key="1">
    <source>
        <dbReference type="ARBA" id="ARBA00000213"/>
    </source>
</evidence>
<dbReference type="InterPro" id="IPR001631">
    <property type="entry name" value="TopoI"/>
</dbReference>
<dbReference type="GO" id="GO:0003677">
    <property type="term" value="F:DNA binding"/>
    <property type="evidence" value="ECO:0007669"/>
    <property type="project" value="UniProtKB-KW"/>
</dbReference>
<proteinExistence type="inferred from homology"/>
<evidence type="ECO:0000256" key="6">
    <source>
        <dbReference type="ARBA" id="ARBA00023235"/>
    </source>
</evidence>
<comment type="caution">
    <text evidence="9">The sequence shown here is derived from an EMBL/GenBank/DDBJ whole genome shotgun (WGS) entry which is preliminary data.</text>
</comment>
<name>A0A2W7NFA6_9RHOB</name>
<accession>A0A2W7NFA6</accession>
<dbReference type="Gene3D" id="1.10.132.120">
    <property type="match status" value="1"/>
</dbReference>
<dbReference type="Gene3D" id="3.90.15.10">
    <property type="entry name" value="Topoisomerase I, Chain A, domain 3"/>
    <property type="match status" value="1"/>
</dbReference>
<dbReference type="SUPFAM" id="SSF56349">
    <property type="entry name" value="DNA breaking-rejoining enzymes"/>
    <property type="match status" value="1"/>
</dbReference>
<dbReference type="Pfam" id="PF01028">
    <property type="entry name" value="Topoisom_I"/>
    <property type="match status" value="1"/>
</dbReference>
<feature type="domain" description="DNA topoisomerase I catalytic core eukaryotic-type" evidence="7">
    <location>
        <begin position="90"/>
        <end position="259"/>
    </location>
</feature>
<comment type="similarity">
    <text evidence="2">Belongs to the type IB topoisomerase family.</text>
</comment>
<dbReference type="OrthoDB" id="9778962at2"/>
<dbReference type="GO" id="GO:0003917">
    <property type="term" value="F:DNA topoisomerase type I (single strand cut, ATP-independent) activity"/>
    <property type="evidence" value="ECO:0007669"/>
    <property type="project" value="UniProtKB-EC"/>
</dbReference>
<gene>
    <name evidence="9" type="ORF">LX81_03795</name>
</gene>
<comment type="catalytic activity">
    <reaction evidence="1">
        <text>ATP-independent breakage of single-stranded DNA, followed by passage and rejoining.</text>
        <dbReference type="EC" id="5.6.2.1"/>
    </reaction>
</comment>
<dbReference type="Gene3D" id="3.30.66.10">
    <property type="entry name" value="DNA topoisomerase I domain"/>
    <property type="match status" value="1"/>
</dbReference>
<dbReference type="InterPro" id="IPR051062">
    <property type="entry name" value="Topoisomerase_IB"/>
</dbReference>
<dbReference type="InterPro" id="IPR014711">
    <property type="entry name" value="TopoI_cat_a-hlx-sub_euk"/>
</dbReference>
<dbReference type="PRINTS" id="PR00416">
    <property type="entry name" value="EUTPISMRASEI"/>
</dbReference>
<evidence type="ECO:0000256" key="3">
    <source>
        <dbReference type="ARBA" id="ARBA00012891"/>
    </source>
</evidence>
<dbReference type="EMBL" id="QKZL01000028">
    <property type="protein sequence ID" value="PZX11826.1"/>
    <property type="molecule type" value="Genomic_DNA"/>
</dbReference>
<dbReference type="InterPro" id="IPR013500">
    <property type="entry name" value="TopoI_cat_euk"/>
</dbReference>
<dbReference type="InterPro" id="IPR035447">
    <property type="entry name" value="DNA_topo_I_N_sf"/>
</dbReference>
<dbReference type="InterPro" id="IPR049331">
    <property type="entry name" value="Top1B_N_bact"/>
</dbReference>
<protein>
    <recommendedName>
        <fullName evidence="3">DNA topoisomerase</fullName>
        <ecNumber evidence="3">5.6.2.1</ecNumber>
    </recommendedName>
</protein>
<keyword evidence="4" id="KW-0799">Topoisomerase</keyword>
<dbReference type="PANTHER" id="PTHR10290">
    <property type="entry name" value="DNA TOPOISOMERASE I"/>
    <property type="match status" value="1"/>
</dbReference>
<evidence type="ECO:0000256" key="2">
    <source>
        <dbReference type="ARBA" id="ARBA00006645"/>
    </source>
</evidence>
<feature type="domain" description="DNA topoisomerase IB N-terminal" evidence="8">
    <location>
        <begin position="25"/>
        <end position="73"/>
    </location>
</feature>
<dbReference type="EC" id="5.6.2.1" evidence="3"/>
<evidence type="ECO:0000313" key="10">
    <source>
        <dbReference type="Proteomes" id="UP000248916"/>
    </source>
</evidence>
<reference evidence="9 10" key="1">
    <citation type="submission" date="2018-06" db="EMBL/GenBank/DDBJ databases">
        <title>Genomic Encyclopedia of Archaeal and Bacterial Type Strains, Phase II (KMG-II): from individual species to whole genera.</title>
        <authorList>
            <person name="Goeker M."/>
        </authorList>
    </citation>
    <scope>NUCLEOTIDE SEQUENCE [LARGE SCALE GENOMIC DNA]</scope>
    <source>
        <strain evidence="9 10">DSM 22009</strain>
    </source>
</reference>
<evidence type="ECO:0000256" key="5">
    <source>
        <dbReference type="ARBA" id="ARBA00023125"/>
    </source>
</evidence>
<dbReference type="GO" id="GO:0006265">
    <property type="term" value="P:DNA topological change"/>
    <property type="evidence" value="ECO:0007669"/>
    <property type="project" value="InterPro"/>
</dbReference>
<evidence type="ECO:0000313" key="9">
    <source>
        <dbReference type="EMBL" id="PZX11826.1"/>
    </source>
</evidence>